<organism evidence="1 3">
    <name type="scientific">Cytobacillus spartinae</name>
    <dbReference type="NCBI Taxonomy" id="3299023"/>
    <lineage>
        <taxon>Bacteria</taxon>
        <taxon>Bacillati</taxon>
        <taxon>Bacillota</taxon>
        <taxon>Bacilli</taxon>
        <taxon>Bacillales</taxon>
        <taxon>Bacillaceae</taxon>
        <taxon>Cytobacillus</taxon>
    </lineage>
</organism>
<sequence>MSTSKKKRIDPRFKLPNMPYTYPDIQRAWNFLMNEFHAEKIGLLHPLLPSVDLPQKVWSHHLGGGVRLDFAKDVKTEQLKCLTMVAWMKDDASKDRFFYTMAMMVGAIGFLDQDFSFVEEGVFLLEEMFDGVNLLTLQKNLNYGGYTFRCTGHEDPYAPILLFSAYRNSFQR</sequence>
<dbReference type="EMBL" id="JBIACK010000004">
    <property type="protein sequence ID" value="MFE8701295.1"/>
    <property type="molecule type" value="Genomic_DNA"/>
</dbReference>
<dbReference type="Proteomes" id="UP001601059">
    <property type="component" value="Unassembled WGS sequence"/>
</dbReference>
<keyword evidence="3" id="KW-1185">Reference proteome</keyword>
<protein>
    <submittedName>
        <fullName evidence="1">Uncharacterized protein</fullName>
    </submittedName>
</protein>
<dbReference type="RefSeq" id="WP_389360650.1">
    <property type="nucleotide sequence ID" value="NZ_JBIACK010000004.1"/>
</dbReference>
<proteinExistence type="predicted"/>
<accession>A0ABW6K9S2</accession>
<comment type="caution">
    <text evidence="1">The sequence shown here is derived from an EMBL/GenBank/DDBJ whole genome shotgun (WGS) entry which is preliminary data.</text>
</comment>
<evidence type="ECO:0000313" key="1">
    <source>
        <dbReference type="EMBL" id="MFE8700956.1"/>
    </source>
</evidence>
<name>A0ABW6K9S2_9BACI</name>
<dbReference type="EMBL" id="JBIACK010000004">
    <property type="protein sequence ID" value="MFE8700956.1"/>
    <property type="molecule type" value="Genomic_DNA"/>
</dbReference>
<evidence type="ECO:0000313" key="3">
    <source>
        <dbReference type="Proteomes" id="UP001601059"/>
    </source>
</evidence>
<reference evidence="1 3" key="1">
    <citation type="submission" date="2024-08" db="EMBL/GenBank/DDBJ databases">
        <title>Two novel Cytobacillus novel species.</title>
        <authorList>
            <person name="Liu G."/>
        </authorList>
    </citation>
    <scope>NUCLEOTIDE SEQUENCE [LARGE SCALE GENOMIC DNA]</scope>
    <source>
        <strain evidence="1 3">FJAT-54145</strain>
    </source>
</reference>
<gene>
    <name evidence="1" type="ORF">ACFYKX_10040</name>
    <name evidence="2" type="ORF">ACFYKX_11875</name>
</gene>
<evidence type="ECO:0000313" key="2">
    <source>
        <dbReference type="EMBL" id="MFE8701295.1"/>
    </source>
</evidence>